<dbReference type="InterPro" id="IPR029045">
    <property type="entry name" value="ClpP/crotonase-like_dom_sf"/>
</dbReference>
<evidence type="ECO:0000256" key="1">
    <source>
        <dbReference type="ARBA" id="ARBA00005254"/>
    </source>
</evidence>
<comment type="similarity">
    <text evidence="1 2">Belongs to the enoyl-CoA hydratase/isomerase family.</text>
</comment>
<dbReference type="Pfam" id="PF00378">
    <property type="entry name" value="ECH_1"/>
    <property type="match status" value="1"/>
</dbReference>
<reference evidence="3" key="1">
    <citation type="submission" date="2016-07" db="EMBL/GenBank/DDBJ databases">
        <title>Microvirga ossetica sp. nov. a new species of rhizobia isolated from root nodules of the legume species Vicia alpestris Steven originated from North Ossetia region in the Caucasus.</title>
        <authorList>
            <person name="Safronova V.I."/>
            <person name="Kuznetsova I.G."/>
            <person name="Sazanova A.L."/>
            <person name="Belimov A."/>
            <person name="Andronov E."/>
            <person name="Osledkin Y.S."/>
            <person name="Onishchuk O.P."/>
            <person name="Kurchak O.N."/>
            <person name="Shaposhnikov A.I."/>
            <person name="Willems A."/>
            <person name="Tikhonovich I.A."/>
        </authorList>
    </citation>
    <scope>NUCLEOTIDE SEQUENCE [LARGE SCALE GENOMIC DNA]</scope>
    <source>
        <strain evidence="3">V5/3M</strain>
    </source>
</reference>
<protein>
    <submittedName>
        <fullName evidence="3">2-(1,2-epoxy-1,2-dihydrophenyl)acetyl-CoA isomerase</fullName>
    </submittedName>
</protein>
<evidence type="ECO:0000313" key="3">
    <source>
        <dbReference type="EMBL" id="ANY79485.1"/>
    </source>
</evidence>
<dbReference type="PANTHER" id="PTHR43459:SF1">
    <property type="entry name" value="EG:BACN32G11.4 PROTEIN"/>
    <property type="match status" value="1"/>
</dbReference>
<dbReference type="InterPro" id="IPR011968">
    <property type="entry name" value="PaaB1"/>
</dbReference>
<dbReference type="InterPro" id="IPR018376">
    <property type="entry name" value="Enoyl-CoA_hyd/isom_CS"/>
</dbReference>
<dbReference type="CDD" id="cd06558">
    <property type="entry name" value="crotonase-like"/>
    <property type="match status" value="1"/>
</dbReference>
<dbReference type="AlphaFoldDB" id="A0A1B2EHL3"/>
<dbReference type="FunFam" id="3.90.226.10:FF:000071">
    <property type="entry name" value="Putative enoyl-CoA hydratase PaaB"/>
    <property type="match status" value="1"/>
</dbReference>
<keyword evidence="3" id="KW-0413">Isomerase</keyword>
<dbReference type="GO" id="GO:0016853">
    <property type="term" value="F:isomerase activity"/>
    <property type="evidence" value="ECO:0007669"/>
    <property type="project" value="UniProtKB-KW"/>
</dbReference>
<dbReference type="OrthoDB" id="9781757at2"/>
<dbReference type="Gene3D" id="1.10.12.10">
    <property type="entry name" value="Lyase 2-enoyl-coa Hydratase, Chain A, domain 2"/>
    <property type="match status" value="1"/>
</dbReference>
<dbReference type="EMBL" id="CP016616">
    <property type="protein sequence ID" value="ANY79485.1"/>
    <property type="molecule type" value="Genomic_DNA"/>
</dbReference>
<dbReference type="GO" id="GO:0010124">
    <property type="term" value="P:phenylacetate catabolic process"/>
    <property type="evidence" value="ECO:0007669"/>
    <property type="project" value="InterPro"/>
</dbReference>
<dbReference type="SUPFAM" id="SSF52096">
    <property type="entry name" value="ClpP/crotonase"/>
    <property type="match status" value="1"/>
</dbReference>
<dbReference type="InterPro" id="IPR014748">
    <property type="entry name" value="Enoyl-CoA_hydra_C"/>
</dbReference>
<evidence type="ECO:0000256" key="2">
    <source>
        <dbReference type="RuleBase" id="RU003707"/>
    </source>
</evidence>
<dbReference type="Gene3D" id="3.90.226.10">
    <property type="entry name" value="2-enoyl-CoA Hydratase, Chain A, domain 1"/>
    <property type="match status" value="1"/>
</dbReference>
<dbReference type="RefSeq" id="WP_099510497.1">
    <property type="nucleotide sequence ID" value="NZ_CP016616.1"/>
</dbReference>
<dbReference type="NCBIfam" id="TIGR02280">
    <property type="entry name" value="PaaB1"/>
    <property type="match status" value="1"/>
</dbReference>
<sequence length="263" mass="28448">MENDVILIDRRDGYRVITLNRPDRLNSFNETMHAALMGALLDAEADPECRALVLTGAGRGFCAGQDLSDRVFSPGQVPDLSSTIERFYNPLVRKLRALQMPVIGAVNGVAAGAGANIALACDIVLASRSAKFIQAFAKLGLVPDSGGTWFLPRLVGPARARALALLADPVTAEQAEAWGMIWKCVDDTALLDEAHRLAAHFATQPTIGLGFIKQALDASETNDLDRQLDLERDLQGQAGRTPDYLEGVTAFFEKRQPIFSGRT</sequence>
<dbReference type="PANTHER" id="PTHR43459">
    <property type="entry name" value="ENOYL-COA HYDRATASE"/>
    <property type="match status" value="1"/>
</dbReference>
<gene>
    <name evidence="3" type="ORF">BB934_15680</name>
</gene>
<dbReference type="PROSITE" id="PS00166">
    <property type="entry name" value="ENOYL_COA_HYDRATASE"/>
    <property type="match status" value="1"/>
</dbReference>
<name>A0A1B2EHL3_9HYPH</name>
<organism evidence="3">
    <name type="scientific">Microvirga ossetica</name>
    <dbReference type="NCBI Taxonomy" id="1882682"/>
    <lineage>
        <taxon>Bacteria</taxon>
        <taxon>Pseudomonadati</taxon>
        <taxon>Pseudomonadota</taxon>
        <taxon>Alphaproteobacteria</taxon>
        <taxon>Hyphomicrobiales</taxon>
        <taxon>Methylobacteriaceae</taxon>
        <taxon>Microvirga</taxon>
    </lineage>
</organism>
<proteinExistence type="inferred from homology"/>
<dbReference type="InterPro" id="IPR001753">
    <property type="entry name" value="Enoyl-CoA_hydra/iso"/>
</dbReference>
<accession>A0A1B2EHL3</accession>
<dbReference type="KEGG" id="moc:BB934_15680"/>